<evidence type="ECO:0000256" key="7">
    <source>
        <dbReference type="ARBA" id="ARBA00023295"/>
    </source>
</evidence>
<keyword evidence="15" id="KW-1185">Reference proteome</keyword>
<dbReference type="InterPro" id="IPR008928">
    <property type="entry name" value="6-hairpin_glycosidase_sf"/>
</dbReference>
<dbReference type="STRING" id="342668.A0A2P2SX36"/>
<sequence>MKFISPSVAGLVSLLASHAIAAPGGNGDNGHGSHGSSPSSRLDKFVAAEKKIALQGVLNNIGPDGSRVPGAGAGFVVASPSKVDPDYFFSWSRDAALTMLMIVDEFAFSGDKKLQAKIEQYITSQAVLQTVSNPSGTFLPQGLGLGEPKYMVDGKRFNGAWGRPQRDGPALRAITLMTYSKWLMKHGQAKKAKNVIWPIISNDLSYVGQYWNQTGFDLWEEVNGSSFFTVQTSHRALAEGQQLARDLGVKCTGCDQAPQVLCFLEDFWNGNHLVANINTNTARSGLDGNTLVGPITVFDINASCSSPTLQPCHSKTLANFKALIDSFRSAYSINKNIPANSGVAVGRYTEDVYYGGHPWYLLTTASAELLYDAIAQWKTQRFISVDSTSLSFFKDLYPSIKTKIYKSNTKEFTAILAAITTYADSFVAIAQKYTPADGALSEQFNRTSGAPLSATHLTWSYAAFVTMSRRRAGSFPPTWGSSRAASPPKTCSPATSSTQGVYIPALAAGAPNVTVGCQIQVGINLNASTYYGENIYAVGSSDDFGAWDIDNSYPLNPGGYTAERPLWTLSAYLPAGQEISYKFARQQDCGQPWVYESGNRTLTVPPCGGQAVTIEDAWVGPVGTSGGC</sequence>
<feature type="chain" id="PRO_5015163446" description="Glucoamylase" evidence="12">
    <location>
        <begin position="22"/>
        <end position="628"/>
    </location>
</feature>
<proteinExistence type="inferred from homology"/>
<dbReference type="GO" id="GO:0000272">
    <property type="term" value="P:polysaccharide catabolic process"/>
    <property type="evidence" value="ECO:0007669"/>
    <property type="project" value="UniProtKB-KW"/>
</dbReference>
<dbReference type="SUPFAM" id="SSF48208">
    <property type="entry name" value="Six-hairpin glycosidases"/>
    <property type="match status" value="1"/>
</dbReference>
<evidence type="ECO:0000256" key="1">
    <source>
        <dbReference type="ARBA" id="ARBA00001863"/>
    </source>
</evidence>
<keyword evidence="6 9" id="KW-0119">Carbohydrate metabolism</keyword>
<dbReference type="Gene3D" id="1.50.10.10">
    <property type="match status" value="1"/>
</dbReference>
<keyword evidence="4 9" id="KW-0378">Hydrolase</keyword>
<feature type="active site" description="Proton donor" evidence="10">
    <location>
        <position position="220"/>
    </location>
</feature>
<organism evidence="14 15">
    <name type="scientific">Pseudogymnoascus verrucosus</name>
    <dbReference type="NCBI Taxonomy" id="342668"/>
    <lineage>
        <taxon>Eukaryota</taxon>
        <taxon>Fungi</taxon>
        <taxon>Dikarya</taxon>
        <taxon>Ascomycota</taxon>
        <taxon>Pezizomycotina</taxon>
        <taxon>Leotiomycetes</taxon>
        <taxon>Thelebolales</taxon>
        <taxon>Thelebolaceae</taxon>
        <taxon>Pseudogymnoascus</taxon>
    </lineage>
</organism>
<dbReference type="PANTHER" id="PTHR31616:SF12">
    <property type="entry name" value="GLUCOAMYLASE"/>
    <property type="match status" value="1"/>
</dbReference>
<evidence type="ECO:0000256" key="8">
    <source>
        <dbReference type="ARBA" id="ARBA00023326"/>
    </source>
</evidence>
<dbReference type="PRINTS" id="PR00736">
    <property type="entry name" value="GLHYDRLASE15"/>
</dbReference>
<dbReference type="GO" id="GO:2001070">
    <property type="term" value="F:starch binding"/>
    <property type="evidence" value="ECO:0007669"/>
    <property type="project" value="InterPro"/>
</dbReference>
<reference evidence="15" key="2">
    <citation type="journal article" date="2018" name="Nat. Commun.">
        <title>Extreme sensitivity to ultraviolet light in the fungal pathogen causing white-nose syndrome of bats.</title>
        <authorList>
            <person name="Palmer J.M."/>
            <person name="Drees K.P."/>
            <person name="Foster J.T."/>
            <person name="Lindner D.L."/>
        </authorList>
    </citation>
    <scope>NUCLEOTIDE SEQUENCE [LARGE SCALE GENOMIC DNA]</scope>
    <source>
        <strain evidence="15">UAMH 10579</strain>
    </source>
</reference>
<dbReference type="FunFam" id="1.50.10.10:FF:000018">
    <property type="entry name" value="Glucoamylase"/>
    <property type="match status" value="1"/>
</dbReference>
<dbReference type="Proteomes" id="UP000091956">
    <property type="component" value="Unassembled WGS sequence"/>
</dbReference>
<dbReference type="GeneID" id="28833565"/>
<keyword evidence="3 12" id="KW-0732">Signal</keyword>
<dbReference type="InterPro" id="IPR046966">
    <property type="entry name" value="Glucoamylase_active_site"/>
</dbReference>
<evidence type="ECO:0000259" key="13">
    <source>
        <dbReference type="PROSITE" id="PS51166"/>
    </source>
</evidence>
<keyword evidence="8 9" id="KW-0624">Polysaccharide degradation</keyword>
<dbReference type="GO" id="GO:0004339">
    <property type="term" value="F:glucan 1,4-alpha-glucosidase activity"/>
    <property type="evidence" value="ECO:0007669"/>
    <property type="project" value="UniProtKB-EC"/>
</dbReference>
<evidence type="ECO:0000256" key="2">
    <source>
        <dbReference type="ARBA" id="ARBA00006188"/>
    </source>
</evidence>
<evidence type="ECO:0000313" key="15">
    <source>
        <dbReference type="Proteomes" id="UP000091956"/>
    </source>
</evidence>
<dbReference type="InterPro" id="IPR008291">
    <property type="entry name" value="Glucoamylase_SBD"/>
</dbReference>
<dbReference type="RefSeq" id="XP_018135115.1">
    <property type="nucleotide sequence ID" value="XM_018269711.2"/>
</dbReference>
<dbReference type="InterPro" id="IPR012341">
    <property type="entry name" value="6hp_glycosidase-like_sf"/>
</dbReference>
<accession>A0A2P2SX36</accession>
<dbReference type="Pfam" id="PF00723">
    <property type="entry name" value="Glyco_hydro_15"/>
    <property type="match status" value="1"/>
</dbReference>
<reference evidence="14 15" key="1">
    <citation type="submission" date="2016-03" db="EMBL/GenBank/DDBJ databases">
        <title>Comparative genomics of Pseudogymnoascus destructans, the fungus causing white-nose syndrome of bats.</title>
        <authorList>
            <person name="Palmer J.M."/>
            <person name="Drees K.P."/>
            <person name="Foster J.T."/>
            <person name="Lindner D.L."/>
        </authorList>
    </citation>
    <scope>NUCLEOTIDE SEQUENCE [LARGE SCALE GENOMIC DNA]</scope>
    <source>
        <strain evidence="14 15">UAMH 10579</strain>
    </source>
</reference>
<keyword evidence="5" id="KW-0325">Glycoprotein</keyword>
<dbReference type="PROSITE" id="PS51166">
    <property type="entry name" value="CBM20"/>
    <property type="match status" value="1"/>
</dbReference>
<comment type="similarity">
    <text evidence="2 9">Belongs to the glycosyl hydrolase 15 family.</text>
</comment>
<dbReference type="InterPro" id="IPR013783">
    <property type="entry name" value="Ig-like_fold"/>
</dbReference>
<dbReference type="PIRSF" id="PIRSF001031">
    <property type="entry name" value="Glu-a-glcsd_SBD"/>
    <property type="match status" value="1"/>
</dbReference>
<dbReference type="Gene3D" id="2.60.40.10">
    <property type="entry name" value="Immunoglobulins"/>
    <property type="match status" value="1"/>
</dbReference>
<feature type="signal peptide" evidence="12">
    <location>
        <begin position="1"/>
        <end position="21"/>
    </location>
</feature>
<dbReference type="Pfam" id="PF00686">
    <property type="entry name" value="CBM_20"/>
    <property type="match status" value="1"/>
</dbReference>
<evidence type="ECO:0000256" key="3">
    <source>
        <dbReference type="ARBA" id="ARBA00022729"/>
    </source>
</evidence>
<evidence type="ECO:0000256" key="12">
    <source>
        <dbReference type="SAM" id="SignalP"/>
    </source>
</evidence>
<dbReference type="SUPFAM" id="SSF49452">
    <property type="entry name" value="Starch-binding domain-like"/>
    <property type="match status" value="1"/>
</dbReference>
<feature type="domain" description="CBM20" evidence="13">
    <location>
        <begin position="513"/>
        <end position="620"/>
    </location>
</feature>
<evidence type="ECO:0000256" key="10">
    <source>
        <dbReference type="PIRSR" id="PIRSR001031-1"/>
    </source>
</evidence>
<dbReference type="InterPro" id="IPR002044">
    <property type="entry name" value="CBM20"/>
</dbReference>
<dbReference type="AlphaFoldDB" id="A0A2P2SX36"/>
<dbReference type="SMART" id="SM01065">
    <property type="entry name" value="CBM_2"/>
    <property type="match status" value="1"/>
</dbReference>
<evidence type="ECO:0000256" key="4">
    <source>
        <dbReference type="ARBA" id="ARBA00022801"/>
    </source>
</evidence>
<protein>
    <recommendedName>
        <fullName evidence="9">Glucoamylase</fullName>
        <ecNumber evidence="9">3.2.1.3</ecNumber>
    </recommendedName>
    <alternativeName>
        <fullName evidence="9">1,4-alpha-D-glucan glucohydrolase</fullName>
    </alternativeName>
    <alternativeName>
        <fullName evidence="9">Glucan 1,4-alpha-glucosidase</fullName>
    </alternativeName>
</protein>
<keyword evidence="7 9" id="KW-0326">Glycosidase</keyword>
<dbReference type="EC" id="3.2.1.3" evidence="9"/>
<feature type="binding site" evidence="11">
    <location>
        <position position="161"/>
    </location>
    <ligand>
        <name>substrate</name>
    </ligand>
</feature>
<evidence type="ECO:0000256" key="9">
    <source>
        <dbReference type="PIRNR" id="PIRNR001031"/>
    </source>
</evidence>
<evidence type="ECO:0000256" key="5">
    <source>
        <dbReference type="ARBA" id="ARBA00023180"/>
    </source>
</evidence>
<evidence type="ECO:0000313" key="14">
    <source>
        <dbReference type="EMBL" id="OBU01383.1"/>
    </source>
</evidence>
<evidence type="ECO:0000256" key="11">
    <source>
        <dbReference type="PIRSR" id="PIRSR001031-2"/>
    </source>
</evidence>
<feature type="active site" description="Proton acceptor" evidence="10">
    <location>
        <position position="217"/>
    </location>
</feature>
<evidence type="ECO:0000256" key="6">
    <source>
        <dbReference type="ARBA" id="ARBA00023277"/>
    </source>
</evidence>
<dbReference type="InterPro" id="IPR000165">
    <property type="entry name" value="Glucoamylase"/>
</dbReference>
<dbReference type="PROSITE" id="PS00820">
    <property type="entry name" value="GLUCOAMYLASE"/>
    <property type="match status" value="1"/>
</dbReference>
<dbReference type="GO" id="GO:0000324">
    <property type="term" value="C:fungal-type vacuole"/>
    <property type="evidence" value="ECO:0007669"/>
    <property type="project" value="TreeGrafter"/>
</dbReference>
<comment type="catalytic activity">
    <reaction evidence="1 9">
        <text>Hydrolysis of terminal (1-&gt;4)-linked alpha-D-glucose residues successively from non-reducing ends of the chains with release of beta-D-glucose.</text>
        <dbReference type="EC" id="3.2.1.3"/>
    </reaction>
</comment>
<dbReference type="OrthoDB" id="6123450at2759"/>
<dbReference type="PANTHER" id="PTHR31616">
    <property type="entry name" value="TREHALASE"/>
    <property type="match status" value="1"/>
</dbReference>
<dbReference type="InterPro" id="IPR011613">
    <property type="entry name" value="GH15-like"/>
</dbReference>
<dbReference type="EMBL" id="KV460206">
    <property type="protein sequence ID" value="OBU01383.1"/>
    <property type="molecule type" value="Genomic_DNA"/>
</dbReference>
<dbReference type="InterPro" id="IPR013784">
    <property type="entry name" value="Carb-bd-like_fold"/>
</dbReference>
<gene>
    <name evidence="14" type="ORF">VE01_00179</name>
</gene>
<name>A0A2P2SX36_9PEZI</name>